<dbReference type="Pfam" id="PF16923">
    <property type="entry name" value="Glyco_hydro_63N"/>
    <property type="match status" value="1"/>
</dbReference>
<protein>
    <recommendedName>
        <fullName evidence="11 12">Mannosyl-oligosaccharide glucosidase</fullName>
        <ecNumber evidence="11 12">3.2.1.106</ecNumber>
    </recommendedName>
</protein>
<dbReference type="GO" id="GO:0004573">
    <property type="term" value="F:Glc3Man9GlcNAc2 oligosaccharide glucosidase activity"/>
    <property type="evidence" value="ECO:0007669"/>
    <property type="project" value="UniProtKB-UniRule"/>
</dbReference>
<evidence type="ECO:0000256" key="9">
    <source>
        <dbReference type="ARBA" id="ARBA00023180"/>
    </source>
</evidence>
<dbReference type="PANTHER" id="PTHR10412:SF11">
    <property type="entry name" value="MANNOSYL-OLIGOSACCHARIDE GLUCOSIDASE"/>
    <property type="match status" value="1"/>
</dbReference>
<evidence type="ECO:0000256" key="8">
    <source>
        <dbReference type="ARBA" id="ARBA00023136"/>
    </source>
</evidence>
<dbReference type="InterPro" id="IPR004888">
    <property type="entry name" value="Glycoside_hydrolase_63"/>
</dbReference>
<name>A0A835WA66_CHLIN</name>
<sequence length="919" mass="99218">MAPKKGDKKKGLGGVPITYIAGALLAAVAAAFFAWRGRTHFTKGPILTPLKAPKVTDLLEFDAAYKDRMLWGSYRSGLYFGMRTRTPKGLVSGLMWFDPDDFQTLQQYRVRHEANQGDGLGSYGWKRHDGRNYGQQVLVDGDYNITLSMLKTFGEDSGPGGDWSLRLQLRRTSGMPTQRRRISVVIYIGDEDTPREPWQVLPDGEVADLRPEPATLLSGASSALGRGGAKWALHAMELATEPPASARARGCRVDYLGMSTEGHKPDYLLRVRDVLLSTMYERLQRQPPSDKFRLYLPNGATTSSDLALFQVTCVIPSTVDFAFTSTSGDMSDYSERLEGLVGPGLDGPLAAAERAFDQRFDRVFGEGIARALQPQQPPPADGPEAAAAAAAASEAAATVETAKAALSNLLGSMGYFYGSSLVRTGPPGSEPAAYWPAALFTAVPSRSFFPRGFLWDEGFHQLLLQRWDAQLSRDVVAHWLDLINSQGWIPREQILGEEARSRVPAEFVVQDPTHANPPSLFLPIAHMAAQLVAARAAEADGAAAAPDAEAAAELERVGAFLRRAWPRLAAWYNWFNSTQAGPLPGSFRWHGRDPAAAAELNPKTLTSGLDDYPRASHPDGSERHLDLRCWMALTSQAMYDIGSSLGLPPAVVGRYAAAAGALSDLRPLLALHFDEGRAAFADWGTHTEEVALEVKSIVVPGEDGQPPQHRDVSERVSRGWPLPQYVPQYGYVSLFPLIMRLLPTGNEPNATSAAAAAAAGGAAAAAAATGGGSAGGAAGGGAGGAGAELTLQQLQQLTDPSLLWSEHGLRSLAKSASLYKKRNTADDPPYWRGQIWINVNYLVLRSLSYYARAGSPEVAAAAGAAHDELRRRLLRTLVGGYKRQGYLYEQYDDETGRGTSSHPFTGWTALVTLIAAQEY</sequence>
<dbReference type="InterPro" id="IPR031335">
    <property type="entry name" value="Glyco_hydro_63_C"/>
</dbReference>
<evidence type="ECO:0000256" key="2">
    <source>
        <dbReference type="ARBA" id="ARBA00010833"/>
    </source>
</evidence>
<comment type="subcellular location">
    <subcellularLocation>
        <location evidence="1 12">Endoplasmic reticulum membrane</location>
        <topology evidence="1 12">Single-pass type II membrane protein</topology>
    </subcellularLocation>
</comment>
<evidence type="ECO:0000256" key="5">
    <source>
        <dbReference type="ARBA" id="ARBA00022824"/>
    </source>
</evidence>
<keyword evidence="4 12" id="KW-0378">Hydrolase</keyword>
<dbReference type="GO" id="GO:0009311">
    <property type="term" value="P:oligosaccharide metabolic process"/>
    <property type="evidence" value="ECO:0007669"/>
    <property type="project" value="UniProtKB-UniRule"/>
</dbReference>
<evidence type="ECO:0000256" key="6">
    <source>
        <dbReference type="ARBA" id="ARBA00022968"/>
    </source>
</evidence>
<feature type="domain" description="Glycosyl hydrolase family 63 N-terminal" evidence="14">
    <location>
        <begin position="69"/>
        <end position="198"/>
    </location>
</feature>
<accession>A0A835WA66</accession>
<feature type="domain" description="Glycosyl hydrolase family 63 C-terminal" evidence="13">
    <location>
        <begin position="792"/>
        <end position="916"/>
    </location>
</feature>
<gene>
    <name evidence="15" type="ORF">HXX76_001971</name>
</gene>
<keyword evidence="9" id="KW-0325">Glycoprotein</keyword>
<proteinExistence type="inferred from homology"/>
<evidence type="ECO:0000313" key="16">
    <source>
        <dbReference type="Proteomes" id="UP000650467"/>
    </source>
</evidence>
<dbReference type="SUPFAM" id="SSF48208">
    <property type="entry name" value="Six-hairpin glycosidases"/>
    <property type="match status" value="2"/>
</dbReference>
<dbReference type="GO" id="GO:0005789">
    <property type="term" value="C:endoplasmic reticulum membrane"/>
    <property type="evidence" value="ECO:0007669"/>
    <property type="project" value="UniProtKB-SubCell"/>
</dbReference>
<evidence type="ECO:0000256" key="3">
    <source>
        <dbReference type="ARBA" id="ARBA00022692"/>
    </source>
</evidence>
<keyword evidence="6" id="KW-0735">Signal-anchor</keyword>
<reference evidence="15" key="1">
    <citation type="journal article" date="2020" name="bioRxiv">
        <title>Comparative genomics of Chlamydomonas.</title>
        <authorList>
            <person name="Craig R.J."/>
            <person name="Hasan A.R."/>
            <person name="Ness R.W."/>
            <person name="Keightley P.D."/>
        </authorList>
    </citation>
    <scope>NUCLEOTIDE SEQUENCE</scope>
    <source>
        <strain evidence="15">SAG 7.73</strain>
    </source>
</reference>
<evidence type="ECO:0000256" key="7">
    <source>
        <dbReference type="ARBA" id="ARBA00022989"/>
    </source>
</evidence>
<dbReference type="InterPro" id="IPR031631">
    <property type="entry name" value="Glyco_hydro_63N"/>
</dbReference>
<dbReference type="PANTHER" id="PTHR10412">
    <property type="entry name" value="MANNOSYL-OLIGOSACCHARIDE GLUCOSIDASE"/>
    <property type="match status" value="1"/>
</dbReference>
<evidence type="ECO:0000256" key="12">
    <source>
        <dbReference type="RuleBase" id="RU368089"/>
    </source>
</evidence>
<keyword evidence="8 12" id="KW-0472">Membrane</keyword>
<organism evidence="15 16">
    <name type="scientific">Chlamydomonas incerta</name>
    <dbReference type="NCBI Taxonomy" id="51695"/>
    <lineage>
        <taxon>Eukaryota</taxon>
        <taxon>Viridiplantae</taxon>
        <taxon>Chlorophyta</taxon>
        <taxon>core chlorophytes</taxon>
        <taxon>Chlorophyceae</taxon>
        <taxon>CS clade</taxon>
        <taxon>Chlamydomonadales</taxon>
        <taxon>Chlamydomonadaceae</taxon>
        <taxon>Chlamydomonas</taxon>
    </lineage>
</organism>
<dbReference type="AlphaFoldDB" id="A0A835WA66"/>
<dbReference type="InterPro" id="IPR008928">
    <property type="entry name" value="6-hairpin_glycosidase_sf"/>
</dbReference>
<feature type="transmembrane region" description="Helical" evidence="12">
    <location>
        <begin position="12"/>
        <end position="35"/>
    </location>
</feature>
<comment type="similarity">
    <text evidence="2 12">Belongs to the glycosyl hydrolase 63 family.</text>
</comment>
<keyword evidence="5 12" id="KW-0256">Endoplasmic reticulum</keyword>
<evidence type="ECO:0000256" key="10">
    <source>
        <dbReference type="ARBA" id="ARBA00023295"/>
    </source>
</evidence>
<comment type="caution">
    <text evidence="15">The sequence shown here is derived from an EMBL/GenBank/DDBJ whole genome shotgun (WGS) entry which is preliminary data.</text>
</comment>
<evidence type="ECO:0000313" key="15">
    <source>
        <dbReference type="EMBL" id="KAG2443621.1"/>
    </source>
</evidence>
<dbReference type="Gene3D" id="1.50.10.10">
    <property type="match status" value="1"/>
</dbReference>
<evidence type="ECO:0000256" key="11">
    <source>
        <dbReference type="ARBA" id="ARBA00038888"/>
    </source>
</evidence>
<evidence type="ECO:0000256" key="1">
    <source>
        <dbReference type="ARBA" id="ARBA00004648"/>
    </source>
</evidence>
<evidence type="ECO:0000259" key="13">
    <source>
        <dbReference type="Pfam" id="PF03200"/>
    </source>
</evidence>
<keyword evidence="7 12" id="KW-1133">Transmembrane helix</keyword>
<comment type="catalytic activity">
    <reaction evidence="12">
        <text>N(4)-(alpha-D-Glc-(1-&gt;2)-alpha-D-Glc-(1-&gt;3)-alpha-D-Glc-(1-&gt;3)-alpha-D-Man-(1-&gt;2)-alpha-D-Man-(1-&gt;2)-alpha-D-Man-(1-&gt;3)-[alpha-D-Man-(1-&gt;2)-alpha-D-Man-(1-&gt;3)-[alpha-D-Man-(1-&gt;2)-alpha-D-Man-(1-&gt;6)]-alpha-D-Man-(1-&gt;6)]-beta-D-Man-(1-&gt;4)-beta-D-GlcNAc-(1-&gt;4)-beta-D-GlcNAc)-L-asparaginyl-[protein] + H2O = N(4)-(alpha-D-Glc-(1-&gt;3)-alpha-D-Glc-(1-&gt;3)-alpha-D-Man-(1-&gt;2)-alpha-D-Man-(1-&gt;2)-alpha-D-Man-(1-&gt;3)-[alpha-D-Man-(1-&gt;2)-alpha-D-Man-(1-&gt;3)-[alpha-D-Man-(1-&gt;2)-alpha-D-Man-(1-&gt;6)]-alpha-D-Man-(1-&gt;6)]-beta-D-Man-(1-&gt;4)-beta-D-GlcNAc-(1-&gt;4)-beta-D-GlcNAc)-L-asparaginyl-[protein] + beta-D-glucose</text>
        <dbReference type="Rhea" id="RHEA:55988"/>
        <dbReference type="Rhea" id="RHEA-COMP:12806"/>
        <dbReference type="Rhea" id="RHEA-COMP:14355"/>
        <dbReference type="ChEBI" id="CHEBI:15377"/>
        <dbReference type="ChEBI" id="CHEBI:15903"/>
        <dbReference type="ChEBI" id="CHEBI:59082"/>
        <dbReference type="ChEBI" id="CHEBI:132537"/>
        <dbReference type="EC" id="3.2.1.106"/>
    </reaction>
</comment>
<dbReference type="InterPro" id="IPR038518">
    <property type="entry name" value="Glyco_hydro_63N_sf"/>
</dbReference>
<keyword evidence="16" id="KW-1185">Reference proteome</keyword>
<keyword evidence="10 12" id="KW-0326">Glycosidase</keyword>
<dbReference type="OrthoDB" id="410058at2759"/>
<dbReference type="GO" id="GO:0006487">
    <property type="term" value="P:protein N-linked glycosylation"/>
    <property type="evidence" value="ECO:0007669"/>
    <property type="project" value="UniProtKB-UniRule"/>
</dbReference>
<dbReference type="Pfam" id="PF03200">
    <property type="entry name" value="Glyco_hydro_63"/>
    <property type="match status" value="2"/>
</dbReference>
<evidence type="ECO:0000259" key="14">
    <source>
        <dbReference type="Pfam" id="PF16923"/>
    </source>
</evidence>
<evidence type="ECO:0000256" key="4">
    <source>
        <dbReference type="ARBA" id="ARBA00022801"/>
    </source>
</evidence>
<dbReference type="EMBL" id="JAEHOC010000003">
    <property type="protein sequence ID" value="KAG2443621.1"/>
    <property type="molecule type" value="Genomic_DNA"/>
</dbReference>
<dbReference type="Gene3D" id="2.70.98.110">
    <property type="entry name" value="Glycosyl hydrolase family 63, N-terminal domain"/>
    <property type="match status" value="1"/>
</dbReference>
<comment type="function">
    <text evidence="12">Cleaves the distal alpha 1,2-linked glucose residue from the Glc(3)Man(9)GlcNAc(2) oligosaccharide precursor.</text>
</comment>
<feature type="domain" description="Glycosyl hydrolase family 63 C-terminal" evidence="13">
    <location>
        <begin position="395"/>
        <end position="744"/>
    </location>
</feature>
<keyword evidence="3 12" id="KW-0812">Transmembrane</keyword>
<dbReference type="EC" id="3.2.1.106" evidence="11 12"/>
<dbReference type="InterPro" id="IPR012341">
    <property type="entry name" value="6hp_glycosidase-like_sf"/>
</dbReference>
<dbReference type="Proteomes" id="UP000650467">
    <property type="component" value="Unassembled WGS sequence"/>
</dbReference>